<gene>
    <name evidence="1" type="ordered locus">Caci_8959</name>
</gene>
<dbReference type="HOGENOM" id="CLU_2421569_0_0_11"/>
<proteinExistence type="predicted"/>
<dbReference type="Proteomes" id="UP000000851">
    <property type="component" value="Chromosome"/>
</dbReference>
<sequence length="91" mass="10164">MSFAMNDASAALRRRPQRIQTSPIAQAADIACDIADVLTRLNDNDIPELDTAANHLREAARLVRPHIPAATTASHRYRHTVRGIARRLREL</sequence>
<organism evidence="1 2">
    <name type="scientific">Catenulispora acidiphila (strain DSM 44928 / JCM 14897 / NBRC 102108 / NRRL B-24433 / ID139908)</name>
    <dbReference type="NCBI Taxonomy" id="479433"/>
    <lineage>
        <taxon>Bacteria</taxon>
        <taxon>Bacillati</taxon>
        <taxon>Actinomycetota</taxon>
        <taxon>Actinomycetes</taxon>
        <taxon>Catenulisporales</taxon>
        <taxon>Catenulisporaceae</taxon>
        <taxon>Catenulispora</taxon>
    </lineage>
</organism>
<dbReference type="KEGG" id="cai:Caci_8959"/>
<evidence type="ECO:0000313" key="1">
    <source>
        <dbReference type="EMBL" id="ACU77772.1"/>
    </source>
</evidence>
<dbReference type="STRING" id="479433.Caci_8959"/>
<dbReference type="RefSeq" id="WP_015797496.1">
    <property type="nucleotide sequence ID" value="NC_013131.1"/>
</dbReference>
<dbReference type="EMBL" id="CP001700">
    <property type="protein sequence ID" value="ACU77772.1"/>
    <property type="molecule type" value="Genomic_DNA"/>
</dbReference>
<dbReference type="AlphaFoldDB" id="C7Q414"/>
<accession>C7Q414</accession>
<protein>
    <submittedName>
        <fullName evidence="1">Uncharacterized protein</fullName>
    </submittedName>
</protein>
<dbReference type="InParanoid" id="C7Q414"/>
<keyword evidence="2" id="KW-1185">Reference proteome</keyword>
<name>C7Q414_CATAD</name>
<reference evidence="1 2" key="1">
    <citation type="journal article" date="2009" name="Stand. Genomic Sci.">
        <title>Complete genome sequence of Catenulispora acidiphila type strain (ID 139908).</title>
        <authorList>
            <person name="Copeland A."/>
            <person name="Lapidus A."/>
            <person name="Glavina Del Rio T."/>
            <person name="Nolan M."/>
            <person name="Lucas S."/>
            <person name="Chen F."/>
            <person name="Tice H."/>
            <person name="Cheng J.F."/>
            <person name="Bruce D."/>
            <person name="Goodwin L."/>
            <person name="Pitluck S."/>
            <person name="Mikhailova N."/>
            <person name="Pati A."/>
            <person name="Ivanova N."/>
            <person name="Mavromatis K."/>
            <person name="Chen A."/>
            <person name="Palaniappan K."/>
            <person name="Chain P."/>
            <person name="Land M."/>
            <person name="Hauser L."/>
            <person name="Chang Y.J."/>
            <person name="Jeffries C.D."/>
            <person name="Chertkov O."/>
            <person name="Brettin T."/>
            <person name="Detter J.C."/>
            <person name="Han C."/>
            <person name="Ali Z."/>
            <person name="Tindall B.J."/>
            <person name="Goker M."/>
            <person name="Bristow J."/>
            <person name="Eisen J.A."/>
            <person name="Markowitz V."/>
            <person name="Hugenholtz P."/>
            <person name="Kyrpides N.C."/>
            <person name="Klenk H.P."/>
        </authorList>
    </citation>
    <scope>NUCLEOTIDE SEQUENCE [LARGE SCALE GENOMIC DNA]</scope>
    <source>
        <strain evidence="2">DSM 44928 / JCM 14897 / NBRC 102108 / NRRL B-24433 / ID139908</strain>
    </source>
</reference>
<evidence type="ECO:0000313" key="2">
    <source>
        <dbReference type="Proteomes" id="UP000000851"/>
    </source>
</evidence>